<dbReference type="Pfam" id="PF07729">
    <property type="entry name" value="FCD"/>
    <property type="match status" value="1"/>
</dbReference>
<feature type="domain" description="HTH gntR-type" evidence="4">
    <location>
        <begin position="13"/>
        <end position="81"/>
    </location>
</feature>
<dbReference type="GO" id="GO:0003700">
    <property type="term" value="F:DNA-binding transcription factor activity"/>
    <property type="evidence" value="ECO:0007669"/>
    <property type="project" value="InterPro"/>
</dbReference>
<evidence type="ECO:0000259" key="4">
    <source>
        <dbReference type="PROSITE" id="PS50949"/>
    </source>
</evidence>
<name>A0A069JG41_RHOSG</name>
<dbReference type="Gene3D" id="1.20.120.530">
    <property type="entry name" value="GntR ligand-binding domain-like"/>
    <property type="match status" value="1"/>
</dbReference>
<accession>A0A069JG41</accession>
<organism evidence="6 7">
    <name type="scientific">Rhodococcus qingshengii</name>
    <dbReference type="NCBI Taxonomy" id="334542"/>
    <lineage>
        <taxon>Bacteria</taxon>
        <taxon>Bacillati</taxon>
        <taxon>Actinomycetota</taxon>
        <taxon>Actinomycetes</taxon>
        <taxon>Mycobacteriales</taxon>
        <taxon>Nocardiaceae</taxon>
        <taxon>Rhodococcus</taxon>
        <taxon>Rhodococcus erythropolis group</taxon>
    </lineage>
</organism>
<keyword evidence="2" id="KW-0238">DNA-binding</keyword>
<dbReference type="InterPro" id="IPR011711">
    <property type="entry name" value="GntR_C"/>
</dbReference>
<dbReference type="InterPro" id="IPR036390">
    <property type="entry name" value="WH_DNA-bd_sf"/>
</dbReference>
<dbReference type="InterPro" id="IPR008920">
    <property type="entry name" value="TF_FadR/GntR_C"/>
</dbReference>
<dbReference type="SMR" id="A0A069JG41"/>
<dbReference type="AlphaFoldDB" id="A0A069JG41"/>
<reference evidence="6 7" key="1">
    <citation type="submission" date="2017-07" db="EMBL/GenBank/DDBJ databases">
        <title>Draft sequence of Rhodococcus enclensis 23b-28.</title>
        <authorList>
            <person name="Besaury L."/>
            <person name="Sancelme M."/>
            <person name="Amato P."/>
            <person name="Lallement A."/>
            <person name="Delort A.-M."/>
        </authorList>
    </citation>
    <scope>NUCLEOTIDE SEQUENCE [LARGE SCALE GENOMIC DNA]</scope>
    <source>
        <strain evidence="6 7">23b-28</strain>
    </source>
</reference>
<evidence type="ECO:0000313" key="7">
    <source>
        <dbReference type="Proteomes" id="UP000230886"/>
    </source>
</evidence>
<dbReference type="EMBL" id="JARDXE010000009">
    <property type="protein sequence ID" value="MDE8646512.1"/>
    <property type="molecule type" value="Genomic_DNA"/>
</dbReference>
<keyword evidence="3" id="KW-0804">Transcription</keyword>
<dbReference type="Pfam" id="PF00392">
    <property type="entry name" value="GntR"/>
    <property type="match status" value="1"/>
</dbReference>
<dbReference type="Proteomes" id="UP000230886">
    <property type="component" value="Unassembled WGS sequence"/>
</dbReference>
<proteinExistence type="predicted"/>
<keyword evidence="1" id="KW-0805">Transcription regulation</keyword>
<dbReference type="SUPFAM" id="SSF46785">
    <property type="entry name" value="Winged helix' DNA-binding domain"/>
    <property type="match status" value="1"/>
</dbReference>
<dbReference type="SMART" id="SM00895">
    <property type="entry name" value="FCD"/>
    <property type="match status" value="1"/>
</dbReference>
<dbReference type="GO" id="GO:0003677">
    <property type="term" value="F:DNA binding"/>
    <property type="evidence" value="ECO:0007669"/>
    <property type="project" value="UniProtKB-KW"/>
</dbReference>
<evidence type="ECO:0000256" key="2">
    <source>
        <dbReference type="ARBA" id="ARBA00023125"/>
    </source>
</evidence>
<dbReference type="PANTHER" id="PTHR43537">
    <property type="entry name" value="TRANSCRIPTIONAL REGULATOR, GNTR FAMILY"/>
    <property type="match status" value="1"/>
</dbReference>
<dbReference type="PRINTS" id="PR00035">
    <property type="entry name" value="HTHGNTR"/>
</dbReference>
<dbReference type="PROSITE" id="PS50949">
    <property type="entry name" value="HTH_GNTR"/>
    <property type="match status" value="1"/>
</dbReference>
<sequence>MSDDHTGFTLRSGPLVPQLEQLLRGRIMHGTWAPSERIPSEAALAVELGVGRSSIREAIRLLARDGLLEVRHGVGTFVAAASELEHVDEFTKLLRRSRILEVFEVRRALEIEAARLAAERVQPEDLDGLRRRLTMRHSHFEGDVEKFVDVDLDFHTEVVRLSGNAVLLSLFTSVRPLLRESLVEMMAHEAGVPDTSHAHDQLVEALQDADPEAAVAATRANIDTVLRRLRVLDA</sequence>
<dbReference type="PANTHER" id="PTHR43537:SF47">
    <property type="entry name" value="REGULATORY PROTEIN GNTR HTH"/>
    <property type="match status" value="1"/>
</dbReference>
<protein>
    <submittedName>
        <fullName evidence="6">FadR family transcriptional regulator</fullName>
    </submittedName>
    <submittedName>
        <fullName evidence="5">FadR/GntR family transcriptional regulator</fullName>
    </submittedName>
</protein>
<dbReference type="InterPro" id="IPR000524">
    <property type="entry name" value="Tscrpt_reg_HTH_GntR"/>
</dbReference>
<gene>
    <name evidence="6" type="ORF">CHR55_06290</name>
    <name evidence="5" type="ORF">PXH69_16230</name>
</gene>
<evidence type="ECO:0000256" key="3">
    <source>
        <dbReference type="ARBA" id="ARBA00023163"/>
    </source>
</evidence>
<dbReference type="CDD" id="cd07377">
    <property type="entry name" value="WHTH_GntR"/>
    <property type="match status" value="1"/>
</dbReference>
<dbReference type="EMBL" id="NOVD01000003">
    <property type="protein sequence ID" value="PCK28047.1"/>
    <property type="molecule type" value="Genomic_DNA"/>
</dbReference>
<evidence type="ECO:0000313" key="5">
    <source>
        <dbReference type="EMBL" id="MDE8646512.1"/>
    </source>
</evidence>
<dbReference type="SMART" id="SM00345">
    <property type="entry name" value="HTH_GNTR"/>
    <property type="match status" value="1"/>
</dbReference>
<dbReference type="SUPFAM" id="SSF48008">
    <property type="entry name" value="GntR ligand-binding domain-like"/>
    <property type="match status" value="1"/>
</dbReference>
<dbReference type="GeneID" id="64143276"/>
<evidence type="ECO:0000313" key="6">
    <source>
        <dbReference type="EMBL" id="PCK28047.1"/>
    </source>
</evidence>
<evidence type="ECO:0000256" key="1">
    <source>
        <dbReference type="ARBA" id="ARBA00023015"/>
    </source>
</evidence>
<dbReference type="InterPro" id="IPR036388">
    <property type="entry name" value="WH-like_DNA-bd_sf"/>
</dbReference>
<dbReference type="Gene3D" id="1.10.10.10">
    <property type="entry name" value="Winged helix-like DNA-binding domain superfamily/Winged helix DNA-binding domain"/>
    <property type="match status" value="1"/>
</dbReference>
<dbReference type="KEGG" id="rqi:C1M55_27735"/>
<accession>A0A1C4DQP9</accession>
<reference evidence="5" key="2">
    <citation type="submission" date="2023-02" db="EMBL/GenBank/DDBJ databases">
        <title>A novel hydrolase synthesized by Rhodococcus erythropolis HQ is responsible for the detoxification of Zearalenone.</title>
        <authorList>
            <person name="Hu J."/>
            <person name="Xu J."/>
        </authorList>
    </citation>
    <scope>NUCLEOTIDE SEQUENCE</scope>
    <source>
        <strain evidence="5">HQ</strain>
    </source>
</reference>
<comment type="caution">
    <text evidence="6">The sequence shown here is derived from an EMBL/GenBank/DDBJ whole genome shotgun (WGS) entry which is preliminary data.</text>
</comment>
<dbReference type="Proteomes" id="UP001217325">
    <property type="component" value="Unassembled WGS sequence"/>
</dbReference>
<dbReference type="RefSeq" id="WP_003943086.1">
    <property type="nucleotide sequence ID" value="NZ_AP023172.1"/>
</dbReference>